<evidence type="ECO:0000313" key="2">
    <source>
        <dbReference type="EMBL" id="MEL3971766.1"/>
    </source>
</evidence>
<feature type="transmembrane region" description="Helical" evidence="1">
    <location>
        <begin position="23"/>
        <end position="46"/>
    </location>
</feature>
<keyword evidence="1" id="KW-0472">Membrane</keyword>
<accession>A0ABU9K7M6</accession>
<keyword evidence="1" id="KW-1133">Transmembrane helix</keyword>
<keyword evidence="3" id="KW-1185">Reference proteome</keyword>
<comment type="caution">
    <text evidence="2">The sequence shown here is derived from an EMBL/GenBank/DDBJ whole genome shotgun (WGS) entry which is preliminary data.</text>
</comment>
<dbReference type="Proteomes" id="UP001389717">
    <property type="component" value="Unassembled WGS sequence"/>
</dbReference>
<feature type="transmembrane region" description="Helical" evidence="1">
    <location>
        <begin position="150"/>
        <end position="171"/>
    </location>
</feature>
<feature type="transmembrane region" description="Helical" evidence="1">
    <location>
        <begin position="107"/>
        <end position="130"/>
    </location>
</feature>
<organism evidence="2 3">
    <name type="scientific">Rossellomorea oryzaecorticis</name>
    <dbReference type="NCBI Taxonomy" id="1396505"/>
    <lineage>
        <taxon>Bacteria</taxon>
        <taxon>Bacillati</taxon>
        <taxon>Bacillota</taxon>
        <taxon>Bacilli</taxon>
        <taxon>Bacillales</taxon>
        <taxon>Bacillaceae</taxon>
        <taxon>Rossellomorea</taxon>
    </lineage>
</organism>
<dbReference type="RefSeq" id="WP_341981379.1">
    <property type="nucleotide sequence ID" value="NZ_JBBYAF010000007.1"/>
</dbReference>
<gene>
    <name evidence="2" type="ORF">AAEO50_05670</name>
</gene>
<feature type="transmembrane region" description="Helical" evidence="1">
    <location>
        <begin position="218"/>
        <end position="239"/>
    </location>
</feature>
<reference evidence="2 3" key="1">
    <citation type="submission" date="2024-04" db="EMBL/GenBank/DDBJ databases">
        <title>Bacillus oryzaecorticis sp. nov., a moderately halophilic bacterium isolated from rice husks.</title>
        <authorList>
            <person name="Zhu H.-S."/>
        </authorList>
    </citation>
    <scope>NUCLEOTIDE SEQUENCE [LARGE SCALE GENOMIC DNA]</scope>
    <source>
        <strain evidence="2 3">ZC255</strain>
    </source>
</reference>
<protein>
    <recommendedName>
        <fullName evidence="4">ABC transporter permease</fullName>
    </recommendedName>
</protein>
<keyword evidence="1" id="KW-0812">Transmembrane</keyword>
<evidence type="ECO:0000256" key="1">
    <source>
        <dbReference type="SAM" id="Phobius"/>
    </source>
</evidence>
<name>A0ABU9K7M6_9BACI</name>
<evidence type="ECO:0000313" key="3">
    <source>
        <dbReference type="Proteomes" id="UP001389717"/>
    </source>
</evidence>
<sequence length="247" mass="27703">MYLAEVNAWHLVKKQYRYKLKSYFGVFTSLMAIQLLAIFFSFNGTGMSGGSSGTLDYEVHYMTNDLIQMFMMLWAFISAIIITTKAYRYDDYAFVTNRRISHYSNVLILFSASVFAGITVILSGHVFKLITYFSKDPSSIMVDSLTTGELLTGTAASILYIFLFASAGYFVGMLVQFNRVFSFLLPAAFFGTLILDGLTREPALLVNTSTFFGAETSFFVFLIKILGVSFILLLASMGVSNRMEVRK</sequence>
<dbReference type="EMBL" id="JBBYAF010000007">
    <property type="protein sequence ID" value="MEL3971766.1"/>
    <property type="molecule type" value="Genomic_DNA"/>
</dbReference>
<evidence type="ECO:0008006" key="4">
    <source>
        <dbReference type="Google" id="ProtNLM"/>
    </source>
</evidence>
<feature type="transmembrane region" description="Helical" evidence="1">
    <location>
        <begin position="180"/>
        <end position="198"/>
    </location>
</feature>
<feature type="transmembrane region" description="Helical" evidence="1">
    <location>
        <begin position="66"/>
        <end position="87"/>
    </location>
</feature>
<proteinExistence type="predicted"/>